<dbReference type="InterPro" id="IPR003703">
    <property type="entry name" value="Acyl_CoA_thio"/>
</dbReference>
<dbReference type="InterPro" id="IPR029069">
    <property type="entry name" value="HotDog_dom_sf"/>
</dbReference>
<dbReference type="PANTHER" id="PTHR11066:SF34">
    <property type="entry name" value="ACYL-COENZYME A THIOESTERASE 8"/>
    <property type="match status" value="1"/>
</dbReference>
<dbReference type="Gene3D" id="3.10.129.10">
    <property type="entry name" value="Hotdog Thioesterase"/>
    <property type="match status" value="1"/>
</dbReference>
<dbReference type="Gene3D" id="2.60.120.10">
    <property type="entry name" value="Jelly Rolls"/>
    <property type="match status" value="1"/>
</dbReference>
<dbReference type="AlphaFoldDB" id="A0A5B6W1T9"/>
<dbReference type="InterPro" id="IPR018488">
    <property type="entry name" value="cNMP-bd_CS"/>
</dbReference>
<dbReference type="InterPro" id="IPR000595">
    <property type="entry name" value="cNMP-bd_dom"/>
</dbReference>
<dbReference type="SMART" id="SM00100">
    <property type="entry name" value="cNMP"/>
    <property type="match status" value="1"/>
</dbReference>
<evidence type="ECO:0000259" key="1">
    <source>
        <dbReference type="PROSITE" id="PS50042"/>
    </source>
</evidence>
<dbReference type="SUPFAM" id="SSF51206">
    <property type="entry name" value="cAMP-binding domain-like"/>
    <property type="match status" value="1"/>
</dbReference>
<accession>A0A5B6W1T9</accession>
<dbReference type="EMBL" id="SMMG02000005">
    <property type="protein sequence ID" value="KAA3475276.1"/>
    <property type="molecule type" value="Genomic_DNA"/>
</dbReference>
<dbReference type="OrthoDB" id="68328at2759"/>
<dbReference type="GO" id="GO:0009062">
    <property type="term" value="P:fatty acid catabolic process"/>
    <property type="evidence" value="ECO:0007669"/>
    <property type="project" value="TreeGrafter"/>
</dbReference>
<dbReference type="FunFam" id="2.60.120.10:FF:000109">
    <property type="entry name" value="Acyl-CoA thioesterase II"/>
    <property type="match status" value="1"/>
</dbReference>
<comment type="caution">
    <text evidence="2">The sequence shown here is derived from an EMBL/GenBank/DDBJ whole genome shotgun (WGS) entry which is preliminary data.</text>
</comment>
<dbReference type="PROSITE" id="PS00888">
    <property type="entry name" value="CNMP_BINDING_1"/>
    <property type="match status" value="1"/>
</dbReference>
<feature type="domain" description="Cyclic nucleotide-binding" evidence="1">
    <location>
        <begin position="15"/>
        <end position="87"/>
    </location>
</feature>
<name>A0A5B6W1T9_9ROSI</name>
<dbReference type="PANTHER" id="PTHR11066">
    <property type="entry name" value="ACYL-COA THIOESTERASE"/>
    <property type="match status" value="1"/>
</dbReference>
<dbReference type="SUPFAM" id="SSF54637">
    <property type="entry name" value="Thioesterase/thiol ester dehydrase-isomerase"/>
    <property type="match status" value="1"/>
</dbReference>
<organism evidence="2 3">
    <name type="scientific">Gossypium australe</name>
    <dbReference type="NCBI Taxonomy" id="47621"/>
    <lineage>
        <taxon>Eukaryota</taxon>
        <taxon>Viridiplantae</taxon>
        <taxon>Streptophyta</taxon>
        <taxon>Embryophyta</taxon>
        <taxon>Tracheophyta</taxon>
        <taxon>Spermatophyta</taxon>
        <taxon>Magnoliopsida</taxon>
        <taxon>eudicotyledons</taxon>
        <taxon>Gunneridae</taxon>
        <taxon>Pentapetalae</taxon>
        <taxon>rosids</taxon>
        <taxon>malvids</taxon>
        <taxon>Malvales</taxon>
        <taxon>Malvaceae</taxon>
        <taxon>Malvoideae</taxon>
        <taxon>Gossypium</taxon>
    </lineage>
</organism>
<evidence type="ECO:0000313" key="3">
    <source>
        <dbReference type="Proteomes" id="UP000325315"/>
    </source>
</evidence>
<protein>
    <submittedName>
        <fullName evidence="2">Acyl-coenzyme A thioesterase 8 isoform X1</fullName>
    </submittedName>
</protein>
<evidence type="ECO:0000313" key="2">
    <source>
        <dbReference type="EMBL" id="KAA3475276.1"/>
    </source>
</evidence>
<proteinExistence type="predicted"/>
<dbReference type="InterPro" id="IPR014710">
    <property type="entry name" value="RmlC-like_jellyroll"/>
</dbReference>
<reference evidence="3" key="1">
    <citation type="journal article" date="2019" name="Plant Biotechnol. J.">
        <title>Genome sequencing of the Australian wild diploid species Gossypium australe highlights disease resistance and delayed gland morphogenesis.</title>
        <authorList>
            <person name="Cai Y."/>
            <person name="Cai X."/>
            <person name="Wang Q."/>
            <person name="Wang P."/>
            <person name="Zhang Y."/>
            <person name="Cai C."/>
            <person name="Xu Y."/>
            <person name="Wang K."/>
            <person name="Zhou Z."/>
            <person name="Wang C."/>
            <person name="Geng S."/>
            <person name="Li B."/>
            <person name="Dong Q."/>
            <person name="Hou Y."/>
            <person name="Wang H."/>
            <person name="Ai P."/>
            <person name="Liu Z."/>
            <person name="Yi F."/>
            <person name="Sun M."/>
            <person name="An G."/>
            <person name="Cheng J."/>
            <person name="Zhang Y."/>
            <person name="Shi Q."/>
            <person name="Xie Y."/>
            <person name="Shi X."/>
            <person name="Chang Y."/>
            <person name="Huang F."/>
            <person name="Chen Y."/>
            <person name="Hong S."/>
            <person name="Mi L."/>
            <person name="Sun Q."/>
            <person name="Zhang L."/>
            <person name="Zhou B."/>
            <person name="Peng R."/>
            <person name="Zhang X."/>
            <person name="Liu F."/>
        </authorList>
    </citation>
    <scope>NUCLEOTIDE SEQUENCE [LARGE SCALE GENOMIC DNA]</scope>
    <source>
        <strain evidence="3">cv. PA1801</strain>
    </source>
</reference>
<keyword evidence="3" id="KW-1185">Reference proteome</keyword>
<dbReference type="CDD" id="cd00038">
    <property type="entry name" value="CAP_ED"/>
    <property type="match status" value="1"/>
</dbReference>
<dbReference type="GO" id="GO:0006637">
    <property type="term" value="P:acyl-CoA metabolic process"/>
    <property type="evidence" value="ECO:0007669"/>
    <property type="project" value="InterPro"/>
</dbReference>
<dbReference type="PROSITE" id="PS50042">
    <property type="entry name" value="CNMP_BINDING_3"/>
    <property type="match status" value="1"/>
</dbReference>
<dbReference type="Proteomes" id="UP000325315">
    <property type="component" value="Unassembled WGS sequence"/>
</dbReference>
<dbReference type="Pfam" id="PF00027">
    <property type="entry name" value="cNMP_binding"/>
    <property type="match status" value="1"/>
</dbReference>
<dbReference type="GO" id="GO:0047617">
    <property type="term" value="F:fatty acyl-CoA hydrolase activity"/>
    <property type="evidence" value="ECO:0007669"/>
    <property type="project" value="InterPro"/>
</dbReference>
<dbReference type="InterPro" id="IPR018490">
    <property type="entry name" value="cNMP-bd_dom_sf"/>
</dbReference>
<sequence>MNSETVIEFLGNVPLLQRLPSSVFKRIADVVKFKHFEKGDYVVREGEVGDGIYFVWEGEAEVSGSVHAEEENRLEYQLKRYDYFGHVNPESVHVADIIALTKLTCLFLPHEHCTLLQSKSIWSTDKTTETCSLVESILHLEPIELNIFQGITLPDAPKFGKALAAASKTVDSLKIVHSLHSYFLMVGDFNSKCFICELYSTNRFIIFFWVLEISFG</sequence>
<gene>
    <name evidence="2" type="ORF">EPI10_025478</name>
</gene>